<dbReference type="EMBL" id="LAQT01000014">
    <property type="protein sequence ID" value="KPC51743.1"/>
    <property type="molecule type" value="Genomic_DNA"/>
</dbReference>
<dbReference type="GO" id="GO:0006281">
    <property type="term" value="P:DNA repair"/>
    <property type="evidence" value="ECO:0007669"/>
    <property type="project" value="InterPro"/>
</dbReference>
<evidence type="ECO:0000313" key="4">
    <source>
        <dbReference type="Proteomes" id="UP000037939"/>
    </source>
</evidence>
<dbReference type="InterPro" id="IPR014048">
    <property type="entry name" value="MethylDNA_cys_MeTrfase_DNA-bd"/>
</dbReference>
<dbReference type="OrthoDB" id="9132167at2"/>
<organism evidence="3 4">
    <name type="scientific">Amantichitinum ursilacus</name>
    <dbReference type="NCBI Taxonomy" id="857265"/>
    <lineage>
        <taxon>Bacteria</taxon>
        <taxon>Pseudomonadati</taxon>
        <taxon>Pseudomonadota</taxon>
        <taxon>Betaproteobacteria</taxon>
        <taxon>Neisseriales</taxon>
        <taxon>Chitinibacteraceae</taxon>
        <taxon>Amantichitinum</taxon>
    </lineage>
</organism>
<dbReference type="RefSeq" id="WP_053938701.1">
    <property type="nucleotide sequence ID" value="NZ_LAQT01000014.1"/>
</dbReference>
<dbReference type="CDD" id="cd06445">
    <property type="entry name" value="ATase"/>
    <property type="match status" value="1"/>
</dbReference>
<evidence type="ECO:0000313" key="3">
    <source>
        <dbReference type="EMBL" id="KPC51743.1"/>
    </source>
</evidence>
<gene>
    <name evidence="3" type="ORF">WG78_15330</name>
</gene>
<dbReference type="Gene3D" id="1.10.10.10">
    <property type="entry name" value="Winged helix-like DNA-binding domain superfamily/Winged helix DNA-binding domain"/>
    <property type="match status" value="1"/>
</dbReference>
<name>A0A0N0GML2_9NEIS</name>
<evidence type="ECO:0000256" key="1">
    <source>
        <dbReference type="ARBA" id="ARBA00022763"/>
    </source>
</evidence>
<protein>
    <submittedName>
        <fullName evidence="3">6-O-methylguanine DNA methyltransferase, DNA binding domain</fullName>
    </submittedName>
</protein>
<evidence type="ECO:0000259" key="2">
    <source>
        <dbReference type="Pfam" id="PF01035"/>
    </source>
</evidence>
<dbReference type="PANTHER" id="PTHR42942:SF1">
    <property type="entry name" value="ALKYLTRANSFERASE-LIKE PROTEIN 1"/>
    <property type="match status" value="1"/>
</dbReference>
<accession>A0A0N0GML2</accession>
<sequence>MRPPNKTPSSLISAAIINVVARIPPQKVATYGQIAALAGYPRHSRLVGRALGKTDRDVPWFRVINGTGRVSARGLDGNDDLQRMLLQADGVEFGEGGRIDLKVWGWRPEEE</sequence>
<dbReference type="PANTHER" id="PTHR42942">
    <property type="entry name" value="6-O-METHYLGUANINE DNA METHYLTRANSFERASE"/>
    <property type="match status" value="1"/>
</dbReference>
<keyword evidence="3" id="KW-0489">Methyltransferase</keyword>
<dbReference type="Pfam" id="PF01035">
    <property type="entry name" value="DNA_binding_1"/>
    <property type="match status" value="1"/>
</dbReference>
<keyword evidence="4" id="KW-1185">Reference proteome</keyword>
<keyword evidence="3" id="KW-0808">Transferase</keyword>
<dbReference type="InterPro" id="IPR036388">
    <property type="entry name" value="WH-like_DNA-bd_sf"/>
</dbReference>
<dbReference type="GO" id="GO:0032259">
    <property type="term" value="P:methylation"/>
    <property type="evidence" value="ECO:0007669"/>
    <property type="project" value="UniProtKB-KW"/>
</dbReference>
<dbReference type="Proteomes" id="UP000037939">
    <property type="component" value="Unassembled WGS sequence"/>
</dbReference>
<feature type="domain" description="Methylated-DNA-[protein]-cysteine S-methyltransferase DNA binding" evidence="2">
    <location>
        <begin position="14"/>
        <end position="91"/>
    </location>
</feature>
<dbReference type="InterPro" id="IPR052520">
    <property type="entry name" value="ATL_DNA_repair"/>
</dbReference>
<comment type="caution">
    <text evidence="3">The sequence shown here is derived from an EMBL/GenBank/DDBJ whole genome shotgun (WGS) entry which is preliminary data.</text>
</comment>
<dbReference type="SUPFAM" id="SSF46767">
    <property type="entry name" value="Methylated DNA-protein cysteine methyltransferase, C-terminal domain"/>
    <property type="match status" value="1"/>
</dbReference>
<keyword evidence="1" id="KW-0227">DNA damage</keyword>
<dbReference type="InterPro" id="IPR036217">
    <property type="entry name" value="MethylDNA_cys_MeTrfase_DNAb"/>
</dbReference>
<reference evidence="3 4" key="1">
    <citation type="submission" date="2015-07" db="EMBL/GenBank/DDBJ databases">
        <title>Draft genome sequence of the Amantichitinum ursilacus IGB-41, a new chitin-degrading bacterium.</title>
        <authorList>
            <person name="Kirstahler P."/>
            <person name="Guenther M."/>
            <person name="Grumaz C."/>
            <person name="Rupp S."/>
            <person name="Zibek S."/>
            <person name="Sohn K."/>
        </authorList>
    </citation>
    <scope>NUCLEOTIDE SEQUENCE [LARGE SCALE GENOMIC DNA]</scope>
    <source>
        <strain evidence="3 4">IGB-41</strain>
    </source>
</reference>
<proteinExistence type="predicted"/>
<dbReference type="GO" id="GO:0008168">
    <property type="term" value="F:methyltransferase activity"/>
    <property type="evidence" value="ECO:0007669"/>
    <property type="project" value="UniProtKB-KW"/>
</dbReference>
<dbReference type="AlphaFoldDB" id="A0A0N0GML2"/>